<dbReference type="Pfam" id="PF18810">
    <property type="entry name" value="PBECR2"/>
    <property type="match status" value="1"/>
</dbReference>
<evidence type="ECO:0000313" key="4">
    <source>
        <dbReference type="Proteomes" id="UP000184418"/>
    </source>
</evidence>
<dbReference type="EMBL" id="FQYN01000010">
    <property type="protein sequence ID" value="SHJ75648.1"/>
    <property type="molecule type" value="Genomic_DNA"/>
</dbReference>
<sequence length="407" mass="46586">MSDDEEAYLRKFYDDAGSRGWSYDHFQRNHAKLLGAVSEGWAAKGLSHEYGSPDHLTRANFAADVHRFGYDKTVYQTLQLNQLVKDAKDFNAFKTEAGKLLANLNVRQLQTQFNTAKATANATANVLRAVAGGAKFMRHKATQDTHTRPVHNALHNRVWRIDNPKDTEWRRFVVPLGFGCRCQDVFEDDFTGEVITNEEAEQLIGPDEVARLTRDGFLLDRVDKKMLFSQKQSYLNGLKDPEQIAYQMGKMQYADQGQQPWAKISKSALPPMNTPTGLKASDALKDFDATATNGVKRYTDYTGQPLFLEKSELEFHLQDKYTRASENRQGIYFQIEDIISDPDEVYFFEFVKKNGDSDLSYTYLKFHSDGVLLAAIEFSKEQPQVIKSWYKVYEPDSRRKGLLIHKK</sequence>
<accession>A0A1M6LWS5</accession>
<proteinExistence type="predicted"/>
<dbReference type="Proteomes" id="UP000184418">
    <property type="component" value="Unassembled WGS sequence"/>
</dbReference>
<evidence type="ECO:0000259" key="1">
    <source>
        <dbReference type="Pfam" id="PF04233"/>
    </source>
</evidence>
<dbReference type="Pfam" id="PF04233">
    <property type="entry name" value="Phage_Mu_F"/>
    <property type="match status" value="1"/>
</dbReference>
<dbReference type="AlphaFoldDB" id="A0A1M6LWS5"/>
<protein>
    <submittedName>
        <fullName evidence="3">Phage Mu protein F like protein</fullName>
    </submittedName>
</protein>
<reference evidence="3 4" key="1">
    <citation type="submission" date="2016-11" db="EMBL/GenBank/DDBJ databases">
        <authorList>
            <person name="Jaros S."/>
            <person name="Januszkiewicz K."/>
            <person name="Wedrychowicz H."/>
        </authorList>
    </citation>
    <scope>NUCLEOTIDE SEQUENCE [LARGE SCALE GENOMIC DNA]</scope>
    <source>
        <strain evidence="3 4">DSM 21074</strain>
    </source>
</reference>
<dbReference type="InterPro" id="IPR041110">
    <property type="entry name" value="PBECR2"/>
</dbReference>
<evidence type="ECO:0000259" key="2">
    <source>
        <dbReference type="Pfam" id="PF18810"/>
    </source>
</evidence>
<gene>
    <name evidence="3" type="ORF">SAMN02745146_0084</name>
</gene>
<dbReference type="STRING" id="1121955.SAMN02745146_0084"/>
<keyword evidence="4" id="KW-1185">Reference proteome</keyword>
<evidence type="ECO:0000313" key="3">
    <source>
        <dbReference type="EMBL" id="SHJ75648.1"/>
    </source>
</evidence>
<dbReference type="InterPro" id="IPR006528">
    <property type="entry name" value="Phage_head_morphogenesis_dom"/>
</dbReference>
<feature type="domain" description="Phage head morphogenesis" evidence="1">
    <location>
        <begin position="105"/>
        <end position="183"/>
    </location>
</feature>
<name>A0A1M6LWS5_9BACT</name>
<dbReference type="RefSeq" id="WP_073112266.1">
    <property type="nucleotide sequence ID" value="NZ_FQYN01000010.1"/>
</dbReference>
<dbReference type="OrthoDB" id="9797300at2"/>
<feature type="domain" description="Phage-Barnase-EndoU-ColicinE5/D-RelE like nuclease 2" evidence="2">
    <location>
        <begin position="283"/>
        <end position="406"/>
    </location>
</feature>
<organism evidence="3 4">
    <name type="scientific">Hymenobacter daecheongensis DSM 21074</name>
    <dbReference type="NCBI Taxonomy" id="1121955"/>
    <lineage>
        <taxon>Bacteria</taxon>
        <taxon>Pseudomonadati</taxon>
        <taxon>Bacteroidota</taxon>
        <taxon>Cytophagia</taxon>
        <taxon>Cytophagales</taxon>
        <taxon>Hymenobacteraceae</taxon>
        <taxon>Hymenobacter</taxon>
    </lineage>
</organism>